<gene>
    <name evidence="2" type="ORF">BG011_003098</name>
</gene>
<comment type="caution">
    <text evidence="2">The sequence shown here is derived from an EMBL/GenBank/DDBJ whole genome shotgun (WGS) entry which is preliminary data.</text>
</comment>
<dbReference type="Pfam" id="PF08911">
    <property type="entry name" value="NUP50"/>
    <property type="match status" value="1"/>
</dbReference>
<evidence type="ECO:0000259" key="1">
    <source>
        <dbReference type="Pfam" id="PF08911"/>
    </source>
</evidence>
<name>A0A9P6PK90_9FUNG</name>
<evidence type="ECO:0000313" key="3">
    <source>
        <dbReference type="Proteomes" id="UP000726737"/>
    </source>
</evidence>
<dbReference type="OrthoDB" id="10569890at2759"/>
<dbReference type="Proteomes" id="UP000726737">
    <property type="component" value="Unassembled WGS sequence"/>
</dbReference>
<feature type="domain" description="Nuclear pore complex NUP2/50/61" evidence="1">
    <location>
        <begin position="174"/>
        <end position="199"/>
    </location>
</feature>
<dbReference type="InterPro" id="IPR015007">
    <property type="entry name" value="NUP2/50/61"/>
</dbReference>
<keyword evidence="3" id="KW-1185">Reference proteome</keyword>
<sequence>MNISSDTVSTLLGVIACQRAAITLQMPVPVGQRHLKRTQCEDADDALHSIMKKRRILAPLPRRLPSMSTAAGVRAAVEARAIARMTSVAVSAATLVGATTLCPPPPPPCPTVRTSAHAAASVPARSVEGRQIAMCRVRREVRDVEMKDVSSSLPLPLTAHFQPAPVTVTVPHPQFQQASRSVLAARKIAMPRKRMAKKDDDVEDMDVDD</sequence>
<dbReference type="EMBL" id="JAAAJA010002087">
    <property type="protein sequence ID" value="KAG0243554.1"/>
    <property type="molecule type" value="Genomic_DNA"/>
</dbReference>
<proteinExistence type="predicted"/>
<dbReference type="AlphaFoldDB" id="A0A9P6PK90"/>
<evidence type="ECO:0000313" key="2">
    <source>
        <dbReference type="EMBL" id="KAG0243554.1"/>
    </source>
</evidence>
<reference evidence="2" key="1">
    <citation type="journal article" date="2020" name="Fungal Divers.">
        <title>Resolving the Mortierellaceae phylogeny through synthesis of multi-gene phylogenetics and phylogenomics.</title>
        <authorList>
            <person name="Vandepol N."/>
            <person name="Liber J."/>
            <person name="Desiro A."/>
            <person name="Na H."/>
            <person name="Kennedy M."/>
            <person name="Barry K."/>
            <person name="Grigoriev I.V."/>
            <person name="Miller A.N."/>
            <person name="O'Donnell K."/>
            <person name="Stajich J.E."/>
            <person name="Bonito G."/>
        </authorList>
    </citation>
    <scope>NUCLEOTIDE SEQUENCE</scope>
    <source>
        <strain evidence="2">KOD948</strain>
    </source>
</reference>
<organism evidence="2 3">
    <name type="scientific">Mortierella polycephala</name>
    <dbReference type="NCBI Taxonomy" id="41804"/>
    <lineage>
        <taxon>Eukaryota</taxon>
        <taxon>Fungi</taxon>
        <taxon>Fungi incertae sedis</taxon>
        <taxon>Mucoromycota</taxon>
        <taxon>Mortierellomycotina</taxon>
        <taxon>Mortierellomycetes</taxon>
        <taxon>Mortierellales</taxon>
        <taxon>Mortierellaceae</taxon>
        <taxon>Mortierella</taxon>
    </lineage>
</organism>
<accession>A0A9P6PK90</accession>
<dbReference type="GO" id="GO:0005643">
    <property type="term" value="C:nuclear pore"/>
    <property type="evidence" value="ECO:0007669"/>
    <property type="project" value="InterPro"/>
</dbReference>
<protein>
    <recommendedName>
        <fullName evidence="1">Nuclear pore complex NUP2/50/61 domain-containing protein</fullName>
    </recommendedName>
</protein>